<accession>A0ABT9YPR7</accession>
<keyword evidence="1" id="KW-1133">Transmembrane helix</keyword>
<feature type="transmembrane region" description="Helical" evidence="1">
    <location>
        <begin position="97"/>
        <end position="118"/>
    </location>
</feature>
<dbReference type="Pfam" id="PF12822">
    <property type="entry name" value="ECF_trnsprt"/>
    <property type="match status" value="1"/>
</dbReference>
<sequence length="195" mass="21088">MPSLSRKKQANQLAVIAMFFATMLVIHFMTSFIFNVIPFPIKPTLVHVPVIIASIIYGPRIGGILGFLMGIISVIANTFVLLPTSYLFSPFVPNGSFLSLIIAIVPRVLIGITPYFVYKWLHHKTGLIIAGAIGSMTNTFFVLGGIFILFANVYSGDIQAMLAVVFGGNAIAEMLISAMLTLAIVPSLQKLAKKA</sequence>
<feature type="transmembrane region" description="Helical" evidence="1">
    <location>
        <begin position="160"/>
        <end position="185"/>
    </location>
</feature>
<name>A0ABT9YPR7_9STRE</name>
<reference evidence="2 3" key="1">
    <citation type="submission" date="2023-07" db="EMBL/GenBank/DDBJ databases">
        <title>Genomic Encyclopedia of Type Strains, Phase IV (KMG-IV): sequencing the most valuable type-strain genomes for metagenomic binning, comparative biology and taxonomic classification.</title>
        <authorList>
            <person name="Goeker M."/>
        </authorList>
    </citation>
    <scope>NUCLEOTIDE SEQUENCE [LARGE SCALE GENOMIC DNA]</scope>
    <source>
        <strain evidence="2 3">DSM 105143</strain>
    </source>
</reference>
<gene>
    <name evidence="2" type="ORF">J2S23_000292</name>
</gene>
<proteinExistence type="predicted"/>
<dbReference type="RefSeq" id="WP_307120989.1">
    <property type="nucleotide sequence ID" value="NZ_JAUSTM010000002.1"/>
</dbReference>
<evidence type="ECO:0000313" key="3">
    <source>
        <dbReference type="Proteomes" id="UP001223079"/>
    </source>
</evidence>
<feature type="transmembrane region" description="Helical" evidence="1">
    <location>
        <begin position="12"/>
        <end position="34"/>
    </location>
</feature>
<protein>
    <submittedName>
        <fullName evidence="2">Membrane protein</fullName>
    </submittedName>
</protein>
<dbReference type="Proteomes" id="UP001223079">
    <property type="component" value="Unassembled WGS sequence"/>
</dbReference>
<keyword evidence="3" id="KW-1185">Reference proteome</keyword>
<feature type="transmembrane region" description="Helical" evidence="1">
    <location>
        <begin position="127"/>
        <end position="154"/>
    </location>
</feature>
<keyword evidence="1" id="KW-0472">Membrane</keyword>
<feature type="transmembrane region" description="Helical" evidence="1">
    <location>
        <begin position="64"/>
        <end position="85"/>
    </location>
</feature>
<dbReference type="InterPro" id="IPR024529">
    <property type="entry name" value="ECF_trnsprt_substrate-spec"/>
</dbReference>
<organism evidence="2 3">
    <name type="scientific">Streptococcus moroccensis</name>
    <dbReference type="NCBI Taxonomy" id="1451356"/>
    <lineage>
        <taxon>Bacteria</taxon>
        <taxon>Bacillati</taxon>
        <taxon>Bacillota</taxon>
        <taxon>Bacilli</taxon>
        <taxon>Lactobacillales</taxon>
        <taxon>Streptococcaceae</taxon>
        <taxon>Streptococcus</taxon>
    </lineage>
</organism>
<evidence type="ECO:0000256" key="1">
    <source>
        <dbReference type="SAM" id="Phobius"/>
    </source>
</evidence>
<evidence type="ECO:0000313" key="2">
    <source>
        <dbReference type="EMBL" id="MDQ0221760.1"/>
    </source>
</evidence>
<dbReference type="Gene3D" id="1.10.1760.20">
    <property type="match status" value="1"/>
</dbReference>
<keyword evidence="1" id="KW-0812">Transmembrane</keyword>
<comment type="caution">
    <text evidence="2">The sequence shown here is derived from an EMBL/GenBank/DDBJ whole genome shotgun (WGS) entry which is preliminary data.</text>
</comment>
<dbReference type="EMBL" id="JAUSTM010000002">
    <property type="protein sequence ID" value="MDQ0221760.1"/>
    <property type="molecule type" value="Genomic_DNA"/>
</dbReference>